<accession>A0A0A7S105</accession>
<feature type="binding site" evidence="2">
    <location>
        <position position="136"/>
    </location>
    <ligand>
        <name>Mg(2+)</name>
        <dbReference type="ChEBI" id="CHEBI:18420"/>
    </ligand>
</feature>
<dbReference type="AlphaFoldDB" id="A0A0A7S105"/>
<dbReference type="InterPro" id="IPR041354">
    <property type="entry name" value="4PPT_N"/>
</dbReference>
<feature type="binding site" evidence="2">
    <location>
        <position position="135"/>
    </location>
    <ligand>
        <name>Mg(2+)</name>
        <dbReference type="ChEBI" id="CHEBI:18420"/>
    </ligand>
</feature>
<feature type="binding site" evidence="1">
    <location>
        <position position="176"/>
    </location>
    <ligand>
        <name>CoA</name>
        <dbReference type="ChEBI" id="CHEBI:57287"/>
    </ligand>
</feature>
<dbReference type="EMBL" id="CP009056">
    <property type="protein sequence ID" value="AJA45240.1"/>
    <property type="molecule type" value="Genomic_DNA"/>
</dbReference>
<evidence type="ECO:0000313" key="5">
    <source>
        <dbReference type="Proteomes" id="UP000030901"/>
    </source>
</evidence>
<evidence type="ECO:0000256" key="2">
    <source>
        <dbReference type="PIRSR" id="PIRSR603542-2"/>
    </source>
</evidence>
<dbReference type="GO" id="GO:0009366">
    <property type="term" value="C:enterobactin synthetase complex"/>
    <property type="evidence" value="ECO:0007669"/>
    <property type="project" value="InterPro"/>
</dbReference>
<feature type="domain" description="4'-phosphopantetheinyl transferase N-terminal" evidence="3">
    <location>
        <begin position="63"/>
        <end position="121"/>
    </location>
</feature>
<gene>
    <name evidence="4" type="ORF">FPB0191_01421</name>
</gene>
<feature type="binding site" evidence="1">
    <location>
        <position position="65"/>
    </location>
    <ligand>
        <name>CoA</name>
        <dbReference type="ChEBI" id="CHEBI:57287"/>
    </ligand>
</feature>
<feature type="binding site" evidence="1">
    <location>
        <begin position="111"/>
        <end position="112"/>
    </location>
    <ligand>
        <name>CoA</name>
        <dbReference type="ChEBI" id="CHEBI:57287"/>
    </ligand>
</feature>
<dbReference type="PANTHER" id="PTHR38096">
    <property type="entry name" value="ENTEROBACTIN SYNTHASE COMPONENT D"/>
    <property type="match status" value="1"/>
</dbReference>
<evidence type="ECO:0000256" key="1">
    <source>
        <dbReference type="PIRSR" id="PIRSR603542-1"/>
    </source>
</evidence>
<feature type="binding site" evidence="2">
    <location>
        <position position="134"/>
    </location>
    <ligand>
        <name>Mg(2+)</name>
        <dbReference type="ChEBI" id="CHEBI:18420"/>
    </ligand>
</feature>
<reference evidence="4 5" key="1">
    <citation type="journal article" date="2014" name="Appl. Environ. Microbiol.">
        <title>Gut symbionts from distinct hosts exhibit genotoxic activity via divergent colibactin biosynthetic pathways.</title>
        <authorList>
            <person name="Engel P."/>
            <person name="Vizcaino M.I."/>
            <person name="Crawford J.M."/>
        </authorList>
    </citation>
    <scope>NUCLEOTIDE SEQUENCE [LARGE SCALE GENOMIC DNA]</scope>
    <source>
        <strain evidence="4 5">PEB0191</strain>
    </source>
</reference>
<dbReference type="STRING" id="1267021.FPB0191_01421"/>
<dbReference type="InterPro" id="IPR037143">
    <property type="entry name" value="4-PPantetheinyl_Trfase_dom_sf"/>
</dbReference>
<dbReference type="Pfam" id="PF17837">
    <property type="entry name" value="4PPT_N"/>
    <property type="match status" value="1"/>
</dbReference>
<dbReference type="SUPFAM" id="SSF56214">
    <property type="entry name" value="4'-phosphopantetheinyl transferase"/>
    <property type="match status" value="1"/>
</dbReference>
<dbReference type="GO" id="GO:0000287">
    <property type="term" value="F:magnesium ion binding"/>
    <property type="evidence" value="ECO:0007669"/>
    <property type="project" value="InterPro"/>
</dbReference>
<keyword evidence="5" id="KW-1185">Reference proteome</keyword>
<feature type="binding site" evidence="1">
    <location>
        <position position="73"/>
    </location>
    <ligand>
        <name>CoA</name>
        <dbReference type="ChEBI" id="CHEBI:57287"/>
    </ligand>
</feature>
<dbReference type="InterPro" id="IPR003542">
    <property type="entry name" value="Enbac_synth_compD-like"/>
</dbReference>
<feature type="binding site" evidence="1">
    <location>
        <position position="180"/>
    </location>
    <ligand>
        <name>CoA</name>
        <dbReference type="ChEBI" id="CHEBI:57287"/>
    </ligand>
</feature>
<keyword evidence="2" id="KW-0479">Metal-binding</keyword>
<dbReference type="GO" id="GO:0008897">
    <property type="term" value="F:holo-[acyl-carrier-protein] synthase activity"/>
    <property type="evidence" value="ECO:0007669"/>
    <property type="project" value="InterPro"/>
</dbReference>
<proteinExistence type="predicted"/>
<dbReference type="GO" id="GO:0009239">
    <property type="term" value="P:enterobactin biosynthetic process"/>
    <property type="evidence" value="ECO:0007669"/>
    <property type="project" value="InterPro"/>
</dbReference>
<dbReference type="PANTHER" id="PTHR38096:SF1">
    <property type="entry name" value="ENTEROBACTIN SYNTHASE COMPONENT D"/>
    <property type="match status" value="1"/>
</dbReference>
<dbReference type="OrthoDB" id="8210607at2"/>
<organism evidence="4 5">
    <name type="scientific">Frischella perrara</name>
    <dbReference type="NCBI Taxonomy" id="1267021"/>
    <lineage>
        <taxon>Bacteria</taxon>
        <taxon>Pseudomonadati</taxon>
        <taxon>Pseudomonadota</taxon>
        <taxon>Gammaproteobacteria</taxon>
        <taxon>Orbales</taxon>
        <taxon>Orbaceae</taxon>
        <taxon>Frischella</taxon>
    </lineage>
</organism>
<dbReference type="HOGENOM" id="CLU_1169309_0_0_6"/>
<evidence type="ECO:0000313" key="4">
    <source>
        <dbReference type="EMBL" id="AJA45240.1"/>
    </source>
</evidence>
<sequence length="237" mass="27237">MYKINQEQYKRIFGYFKPITKNFIIGSQNVSQSFCHFSVDNFNINNFDDLPLKLKKDIQYFPIRRKIEFLAGRVCSATALENLLRDGEYYWRLKSSNGAVSWPKNIAGSISHSNNFVTAVTIKLSNEVQSIGVDIEKIMSTQKAIDLSETILKCSTPSDMIMDITHYITLVFSAQESLYKAFSSIGITLSYEDIFCIGINKEKKTCTLHVGNPINKVFEVHFYFSKYYNLVMTYVLI</sequence>
<name>A0A0A7S105_FRIPE</name>
<feature type="binding site" evidence="1">
    <location>
        <position position="189"/>
    </location>
    <ligand>
        <name>CoA</name>
        <dbReference type="ChEBI" id="CHEBI:57287"/>
    </ligand>
</feature>
<dbReference type="PRINTS" id="PR01399">
    <property type="entry name" value="ENTSNTHTASED"/>
</dbReference>
<dbReference type="Proteomes" id="UP000030901">
    <property type="component" value="Chromosome"/>
</dbReference>
<dbReference type="GO" id="GO:0005886">
    <property type="term" value="C:plasma membrane"/>
    <property type="evidence" value="ECO:0007669"/>
    <property type="project" value="TreeGrafter"/>
</dbReference>
<evidence type="ECO:0000259" key="3">
    <source>
        <dbReference type="Pfam" id="PF17837"/>
    </source>
</evidence>
<feature type="binding site" evidence="1">
    <location>
        <position position="134"/>
    </location>
    <ligand>
        <name>CoA</name>
        <dbReference type="ChEBI" id="CHEBI:57287"/>
    </ligand>
</feature>
<dbReference type="RefSeq" id="WP_039104946.1">
    <property type="nucleotide sequence ID" value="NZ_CP009056.1"/>
</dbReference>
<comment type="cofactor">
    <cofactor evidence="2">
        <name>Mg(2+)</name>
        <dbReference type="ChEBI" id="CHEBI:18420"/>
    </cofactor>
</comment>
<protein>
    <recommendedName>
        <fullName evidence="3">4'-phosphopantetheinyl transferase N-terminal domain-containing protein</fullName>
    </recommendedName>
</protein>
<keyword evidence="2" id="KW-0460">Magnesium</keyword>
<dbReference type="KEGG" id="fpp:FPB0191_01421"/>